<dbReference type="Proteomes" id="UP001140453">
    <property type="component" value="Unassembled WGS sequence"/>
</dbReference>
<organism evidence="1 2">
    <name type="scientific">Gnomoniopsis smithogilvyi</name>
    <dbReference type="NCBI Taxonomy" id="1191159"/>
    <lineage>
        <taxon>Eukaryota</taxon>
        <taxon>Fungi</taxon>
        <taxon>Dikarya</taxon>
        <taxon>Ascomycota</taxon>
        <taxon>Pezizomycotina</taxon>
        <taxon>Sordariomycetes</taxon>
        <taxon>Sordariomycetidae</taxon>
        <taxon>Diaporthales</taxon>
        <taxon>Gnomoniaceae</taxon>
        <taxon>Gnomoniopsis</taxon>
    </lineage>
</organism>
<dbReference type="AlphaFoldDB" id="A0A9W8YP29"/>
<protein>
    <recommendedName>
        <fullName evidence="3">Bet v1-like protein</fullName>
    </recommendedName>
</protein>
<gene>
    <name evidence="1" type="ORF">N0V93_006027</name>
</gene>
<dbReference type="PANTHER" id="PTHR39332:SF7">
    <property type="entry name" value="SRPBCC FAMILY PROTEIN"/>
    <property type="match status" value="1"/>
</dbReference>
<proteinExistence type="predicted"/>
<dbReference type="PANTHER" id="PTHR39332">
    <property type="entry name" value="BLL4707 PROTEIN"/>
    <property type="match status" value="1"/>
</dbReference>
<sequence>MSSIPTSTSVLESVVIKAPLAKVWHFIKLQDFSAFWSALDKSEAVTSGTSNEADVFKWTFKDGTVYEVKQEEHSSINHSITYSVITSSLELSYSSVLSTIRLHAVTAGSHADSTYVEWDARFSSDANAGVISDAKYKRIEALLDLEKAATKA</sequence>
<dbReference type="OrthoDB" id="10255646at2759"/>
<comment type="caution">
    <text evidence="1">The sequence shown here is derived from an EMBL/GenBank/DDBJ whole genome shotgun (WGS) entry which is preliminary data.</text>
</comment>
<accession>A0A9W8YP29</accession>
<dbReference type="Gene3D" id="3.30.530.20">
    <property type="match status" value="1"/>
</dbReference>
<evidence type="ECO:0000313" key="2">
    <source>
        <dbReference type="Proteomes" id="UP001140453"/>
    </source>
</evidence>
<name>A0A9W8YP29_9PEZI</name>
<evidence type="ECO:0000313" key="1">
    <source>
        <dbReference type="EMBL" id="KAJ4388569.1"/>
    </source>
</evidence>
<dbReference type="InterPro" id="IPR023393">
    <property type="entry name" value="START-like_dom_sf"/>
</dbReference>
<dbReference type="EMBL" id="JAPEVB010000004">
    <property type="protein sequence ID" value="KAJ4388569.1"/>
    <property type="molecule type" value="Genomic_DNA"/>
</dbReference>
<keyword evidence="2" id="KW-1185">Reference proteome</keyword>
<dbReference type="Pfam" id="PF10604">
    <property type="entry name" value="Polyketide_cyc2"/>
    <property type="match status" value="1"/>
</dbReference>
<dbReference type="InterPro" id="IPR019587">
    <property type="entry name" value="Polyketide_cyclase/dehydratase"/>
</dbReference>
<dbReference type="SUPFAM" id="SSF55961">
    <property type="entry name" value="Bet v1-like"/>
    <property type="match status" value="1"/>
</dbReference>
<evidence type="ECO:0008006" key="3">
    <source>
        <dbReference type="Google" id="ProtNLM"/>
    </source>
</evidence>
<reference evidence="1" key="1">
    <citation type="submission" date="2022-10" db="EMBL/GenBank/DDBJ databases">
        <title>Tapping the CABI collections for fungal endophytes: first genome assemblies for Collariella, Neodidymelliopsis, Ascochyta clinopodiicola, Didymella pomorum, Didymosphaeria variabile, Neocosmospora piperis and Neocucurbitaria cava.</title>
        <authorList>
            <person name="Hill R."/>
        </authorList>
    </citation>
    <scope>NUCLEOTIDE SEQUENCE</scope>
    <source>
        <strain evidence="1">IMI 355082</strain>
    </source>
</reference>